<dbReference type="InterPro" id="IPR019557">
    <property type="entry name" value="AminoTfrase-like_pln_mobile"/>
</dbReference>
<accession>A0A7J8T110</accession>
<evidence type="ECO:0000259" key="1">
    <source>
        <dbReference type="Pfam" id="PF10536"/>
    </source>
</evidence>
<name>A0A7J8T110_GOSDV</name>
<dbReference type="PANTHER" id="PTHR46033">
    <property type="entry name" value="PROTEIN MAIN-LIKE 2"/>
    <property type="match status" value="1"/>
</dbReference>
<dbReference type="Pfam" id="PF10536">
    <property type="entry name" value="PMD"/>
    <property type="match status" value="1"/>
</dbReference>
<comment type="caution">
    <text evidence="2">The sequence shown here is derived from an EMBL/GenBank/DDBJ whole genome shotgun (WGS) entry which is preliminary data.</text>
</comment>
<keyword evidence="3" id="KW-1185">Reference proteome</keyword>
<dbReference type="PANTHER" id="PTHR46033:SF8">
    <property type="entry name" value="PROTEIN MAINTENANCE OF MERISTEMS-LIKE"/>
    <property type="match status" value="1"/>
</dbReference>
<dbReference type="GO" id="GO:0010073">
    <property type="term" value="P:meristem maintenance"/>
    <property type="evidence" value="ECO:0007669"/>
    <property type="project" value="InterPro"/>
</dbReference>
<evidence type="ECO:0000313" key="2">
    <source>
        <dbReference type="EMBL" id="MBA0632041.1"/>
    </source>
</evidence>
<gene>
    <name evidence="2" type="ORF">Godav_000858</name>
</gene>
<dbReference type="AlphaFoldDB" id="A0A7J8T110"/>
<dbReference type="InterPro" id="IPR044824">
    <property type="entry name" value="MAIN-like"/>
</dbReference>
<dbReference type="Proteomes" id="UP000593561">
    <property type="component" value="Unassembled WGS sequence"/>
</dbReference>
<sequence length="159" mass="17993">MANQLIRLDDKHIAGVQLQMPEDQILETYITNVSEGALEVVHGHLRDTAFLYTAHMLEGTKWDPPLISASIERWRSDTHTFYLPCSECTITLEDISLQLDLLVDGDVVTGPVVNANWSATCEQLLGKVPNNFRGNRIEMRWLENNFQTIKALASVIEKE</sequence>
<dbReference type="EMBL" id="JABFAC010000013">
    <property type="protein sequence ID" value="MBA0632041.1"/>
    <property type="molecule type" value="Genomic_DNA"/>
</dbReference>
<evidence type="ECO:0000313" key="3">
    <source>
        <dbReference type="Proteomes" id="UP000593561"/>
    </source>
</evidence>
<proteinExistence type="predicted"/>
<protein>
    <recommendedName>
        <fullName evidence="1">Aminotransferase-like plant mobile domain-containing protein</fullName>
    </recommendedName>
</protein>
<feature type="domain" description="Aminotransferase-like plant mobile" evidence="1">
    <location>
        <begin position="52"/>
        <end position="147"/>
    </location>
</feature>
<organism evidence="2 3">
    <name type="scientific">Gossypium davidsonii</name>
    <name type="common">Davidson's cotton</name>
    <name type="synonym">Gossypium klotzschianum subsp. davidsonii</name>
    <dbReference type="NCBI Taxonomy" id="34287"/>
    <lineage>
        <taxon>Eukaryota</taxon>
        <taxon>Viridiplantae</taxon>
        <taxon>Streptophyta</taxon>
        <taxon>Embryophyta</taxon>
        <taxon>Tracheophyta</taxon>
        <taxon>Spermatophyta</taxon>
        <taxon>Magnoliopsida</taxon>
        <taxon>eudicotyledons</taxon>
        <taxon>Gunneridae</taxon>
        <taxon>Pentapetalae</taxon>
        <taxon>rosids</taxon>
        <taxon>malvids</taxon>
        <taxon>Malvales</taxon>
        <taxon>Malvaceae</taxon>
        <taxon>Malvoideae</taxon>
        <taxon>Gossypium</taxon>
    </lineage>
</organism>
<reference evidence="2 3" key="1">
    <citation type="journal article" date="2019" name="Genome Biol. Evol.">
        <title>Insights into the evolution of the New World diploid cottons (Gossypium, subgenus Houzingenia) based on genome sequencing.</title>
        <authorList>
            <person name="Grover C.E."/>
            <person name="Arick M.A. 2nd"/>
            <person name="Thrash A."/>
            <person name="Conover J.L."/>
            <person name="Sanders W.S."/>
            <person name="Peterson D.G."/>
            <person name="Frelichowski J.E."/>
            <person name="Scheffler J.A."/>
            <person name="Scheffler B.E."/>
            <person name="Wendel J.F."/>
        </authorList>
    </citation>
    <scope>NUCLEOTIDE SEQUENCE [LARGE SCALE GENOMIC DNA]</scope>
    <source>
        <strain evidence="2">27</strain>
        <tissue evidence="2">Leaf</tissue>
    </source>
</reference>